<gene>
    <name evidence="1" type="ORF">OO013_11035</name>
</gene>
<dbReference type="Proteomes" id="UP001209885">
    <property type="component" value="Unassembled WGS sequence"/>
</dbReference>
<proteinExistence type="predicted"/>
<protein>
    <recommendedName>
        <fullName evidence="3">PKD domain-containing protein</fullName>
    </recommendedName>
</protein>
<evidence type="ECO:0000313" key="2">
    <source>
        <dbReference type="Proteomes" id="UP001209885"/>
    </source>
</evidence>
<keyword evidence="2" id="KW-1185">Reference proteome</keyword>
<sequence length="387" mass="44037">MKRSIKNIILLLIAIIPYFSCVDNDLDLPNDNQIQTTESTALLIFLNSYNELSGGVASDQITFVYPIYIAYTNGIVVEVTDEEGLNSILQSQSADFYVGSIKFPLEIDNAGSIQTVNNEKEFNILLKELGVHTFEEDFLNGFLQCFDFDYPTHVNDSTFETAGQFLDFMETKPDSVFLELNFPQNLLVYSYDSILTFNNEFEILELTNNCSGCPQLSYSIRTDSAFNYTFIADFPLKDSIPGYQWYINGEFIENDGIEYQGDNQLSKTFEPGEYSVCIAAITDQCMEGTQYCDTIFVKDPCPQLFFNITDSTNNNYTFSADFTRMDSTTYNWELYQNGDLLASEFEDGTGDNQFFFQFMPGTYNMCMKAETPECPQGTSYCKEIVVQ</sequence>
<dbReference type="EMBL" id="JAPFQN010000006">
    <property type="protein sequence ID" value="MCX2744405.1"/>
    <property type="molecule type" value="Genomic_DNA"/>
</dbReference>
<name>A0ABT3RS02_9BACT</name>
<evidence type="ECO:0000313" key="1">
    <source>
        <dbReference type="EMBL" id="MCX2744405.1"/>
    </source>
</evidence>
<comment type="caution">
    <text evidence="1">The sequence shown here is derived from an EMBL/GenBank/DDBJ whole genome shotgun (WGS) entry which is preliminary data.</text>
</comment>
<accession>A0ABT3RS02</accession>
<organism evidence="1 2">
    <name type="scientific">Mangrovivirga halotolerans</name>
    <dbReference type="NCBI Taxonomy" id="2993936"/>
    <lineage>
        <taxon>Bacteria</taxon>
        <taxon>Pseudomonadati</taxon>
        <taxon>Bacteroidota</taxon>
        <taxon>Cytophagia</taxon>
        <taxon>Cytophagales</taxon>
        <taxon>Mangrovivirgaceae</taxon>
        <taxon>Mangrovivirga</taxon>
    </lineage>
</organism>
<evidence type="ECO:0008006" key="3">
    <source>
        <dbReference type="Google" id="ProtNLM"/>
    </source>
</evidence>
<reference evidence="1 2" key="1">
    <citation type="submission" date="2022-11" db="EMBL/GenBank/DDBJ databases">
        <title>The characterization of three novel Bacteroidetes species and genomic analysis of their roles in tidal elemental geochemical cycles.</title>
        <authorList>
            <person name="Ma K."/>
        </authorList>
    </citation>
    <scope>NUCLEOTIDE SEQUENCE [LARGE SCALE GENOMIC DNA]</scope>
    <source>
        <strain evidence="1 2">M17</strain>
    </source>
</reference>
<dbReference type="RefSeq" id="WP_266056867.1">
    <property type="nucleotide sequence ID" value="NZ_JAPFQN010000006.1"/>
</dbReference>